<accession>A0A7X6PQC0</accession>
<protein>
    <submittedName>
        <fullName evidence="1">Uncharacterized protein</fullName>
    </submittedName>
</protein>
<dbReference type="Proteomes" id="UP000557899">
    <property type="component" value="Unassembled WGS sequence"/>
</dbReference>
<comment type="caution">
    <text evidence="1">The sequence shown here is derived from an EMBL/GenBank/DDBJ whole genome shotgun (WGS) entry which is preliminary data.</text>
</comment>
<organism evidence="1 2">
    <name type="scientific">Corynebacterium humireducens</name>
    <dbReference type="NCBI Taxonomy" id="1223514"/>
    <lineage>
        <taxon>Bacteria</taxon>
        <taxon>Bacillati</taxon>
        <taxon>Actinomycetota</taxon>
        <taxon>Actinomycetes</taxon>
        <taxon>Mycobacteriales</taxon>
        <taxon>Corynebacteriaceae</taxon>
        <taxon>Corynebacterium</taxon>
    </lineage>
</organism>
<dbReference type="AlphaFoldDB" id="A0A7X6PQC0"/>
<name>A0A7X6PQC0_9CORY</name>
<proteinExistence type="predicted"/>
<reference evidence="1 2" key="1">
    <citation type="journal article" date="2020" name="Biotechnol. Biofuels">
        <title>New insights from the biogas microbiome by comprehensive genome-resolved metagenomics of nearly 1600 species originating from multiple anaerobic digesters.</title>
        <authorList>
            <person name="Campanaro S."/>
            <person name="Treu L."/>
            <person name="Rodriguez-R L.M."/>
            <person name="Kovalovszki A."/>
            <person name="Ziels R.M."/>
            <person name="Maus I."/>
            <person name="Zhu X."/>
            <person name="Kougias P.G."/>
            <person name="Basile A."/>
            <person name="Luo G."/>
            <person name="Schluter A."/>
            <person name="Konstantinidis K.T."/>
            <person name="Angelidaki I."/>
        </authorList>
    </citation>
    <scope>NUCLEOTIDE SEQUENCE [LARGE SCALE GENOMIC DNA]</scope>
    <source>
        <strain evidence="1">AS15tlH2ME_198</strain>
    </source>
</reference>
<gene>
    <name evidence="1" type="ORF">GX859_11080</name>
</gene>
<evidence type="ECO:0000313" key="2">
    <source>
        <dbReference type="Proteomes" id="UP000557899"/>
    </source>
</evidence>
<sequence length="231" mass="23669">MNRTGVRKLQGVDDLAGLSRAEQVDLLRSRMAALGGGVPQPTVGGPDVIAVPSDLARVLPGGGLVRRVVTQVSDCPALIVELIAQVTATGGHVGVVGWPELSLAGVVENGRLESIIVVPDPGADPLGIVGVLVEGLDLVVARWAVPLELSPVRARPLLGRLRGGQAALVLVGAGVPSPHVRVDATVTTFRGIGRGAGRIRGVDIAVRVEAKGRPPASTTVTVGQRAELRVV</sequence>
<evidence type="ECO:0000313" key="1">
    <source>
        <dbReference type="EMBL" id="NLA56812.1"/>
    </source>
</evidence>
<dbReference type="EMBL" id="JAAZHI010000212">
    <property type="protein sequence ID" value="NLA56812.1"/>
    <property type="molecule type" value="Genomic_DNA"/>
</dbReference>